<keyword evidence="3" id="KW-0813">Transport</keyword>
<dbReference type="AlphaFoldDB" id="K2JBG6"/>
<keyword evidence="10" id="KW-0408">Iron</keyword>
<accession>K2JBG6</accession>
<keyword evidence="7" id="KW-0479">Metal-binding</keyword>
<keyword evidence="8" id="KW-0249">Electron transport</keyword>
<dbReference type="eggNOG" id="COG3038">
    <property type="taxonomic scope" value="Bacteria"/>
</dbReference>
<feature type="domain" description="Cytochrome b561 bacterial/Ni-hydrogenase" evidence="14">
    <location>
        <begin position="9"/>
        <end position="177"/>
    </location>
</feature>
<comment type="cofactor">
    <cofactor evidence="1">
        <name>heme b</name>
        <dbReference type="ChEBI" id="CHEBI:60344"/>
    </cofactor>
</comment>
<reference evidence="15 16" key="1">
    <citation type="journal article" date="2012" name="J. Bacteriol.">
        <title>Genome Sequence of Idiomarina xiamenensis Type Strain 10-D-4.</title>
        <authorList>
            <person name="Lai Q."/>
            <person name="Wang L."/>
            <person name="Wang W."/>
            <person name="Shao Z."/>
        </authorList>
    </citation>
    <scope>NUCLEOTIDE SEQUENCE [LARGE SCALE GENOMIC DNA]</scope>
    <source>
        <strain evidence="15 16">10-D-4</strain>
    </source>
</reference>
<dbReference type="GO" id="GO:0022904">
    <property type="term" value="P:respiratory electron transport chain"/>
    <property type="evidence" value="ECO:0007669"/>
    <property type="project" value="InterPro"/>
</dbReference>
<keyword evidence="5" id="KW-0349">Heme</keyword>
<dbReference type="Pfam" id="PF01292">
    <property type="entry name" value="Ni_hydr_CYTB"/>
    <property type="match status" value="1"/>
</dbReference>
<keyword evidence="11 13" id="KW-0472">Membrane</keyword>
<feature type="transmembrane region" description="Helical" evidence="13">
    <location>
        <begin position="12"/>
        <end position="34"/>
    </location>
</feature>
<dbReference type="PATRIC" id="fig|740709.3.peg.2339"/>
<evidence type="ECO:0000256" key="2">
    <source>
        <dbReference type="ARBA" id="ARBA00004651"/>
    </source>
</evidence>
<protein>
    <submittedName>
        <fullName evidence="15">Cytochrome B561</fullName>
    </submittedName>
</protein>
<feature type="transmembrane region" description="Helical" evidence="13">
    <location>
        <begin position="92"/>
        <end position="109"/>
    </location>
</feature>
<evidence type="ECO:0000256" key="12">
    <source>
        <dbReference type="ARBA" id="ARBA00037975"/>
    </source>
</evidence>
<evidence type="ECO:0000256" key="3">
    <source>
        <dbReference type="ARBA" id="ARBA00022448"/>
    </source>
</evidence>
<keyword evidence="9 13" id="KW-1133">Transmembrane helix</keyword>
<evidence type="ECO:0000313" key="15">
    <source>
        <dbReference type="EMBL" id="EKE80596.1"/>
    </source>
</evidence>
<keyword evidence="6 13" id="KW-0812">Transmembrane</keyword>
<comment type="caution">
    <text evidence="15">The sequence shown here is derived from an EMBL/GenBank/DDBJ whole genome shotgun (WGS) entry which is preliminary data.</text>
</comment>
<dbReference type="SUPFAM" id="SSF81342">
    <property type="entry name" value="Transmembrane di-heme cytochromes"/>
    <property type="match status" value="1"/>
</dbReference>
<evidence type="ECO:0000256" key="6">
    <source>
        <dbReference type="ARBA" id="ARBA00022692"/>
    </source>
</evidence>
<gene>
    <name evidence="15" type="ORF">A10D4_11576</name>
</gene>
<organism evidence="15 16">
    <name type="scientific">Idiomarina xiamenensis 10-D-4</name>
    <dbReference type="NCBI Taxonomy" id="740709"/>
    <lineage>
        <taxon>Bacteria</taxon>
        <taxon>Pseudomonadati</taxon>
        <taxon>Pseudomonadota</taxon>
        <taxon>Gammaproteobacteria</taxon>
        <taxon>Alteromonadales</taxon>
        <taxon>Idiomarinaceae</taxon>
        <taxon>Idiomarina</taxon>
    </lineage>
</organism>
<dbReference type="InterPro" id="IPR016174">
    <property type="entry name" value="Di-haem_cyt_TM"/>
</dbReference>
<comment type="similarity">
    <text evidence="12">Belongs to the cytochrome b561 family.</text>
</comment>
<keyword evidence="4" id="KW-1003">Cell membrane</keyword>
<evidence type="ECO:0000259" key="14">
    <source>
        <dbReference type="Pfam" id="PF01292"/>
    </source>
</evidence>
<dbReference type="OrthoDB" id="9793784at2"/>
<feature type="transmembrane region" description="Helical" evidence="13">
    <location>
        <begin position="54"/>
        <end position="71"/>
    </location>
</feature>
<evidence type="ECO:0000256" key="9">
    <source>
        <dbReference type="ARBA" id="ARBA00022989"/>
    </source>
</evidence>
<evidence type="ECO:0000256" key="10">
    <source>
        <dbReference type="ARBA" id="ARBA00023004"/>
    </source>
</evidence>
<dbReference type="GO" id="GO:0020037">
    <property type="term" value="F:heme binding"/>
    <property type="evidence" value="ECO:0007669"/>
    <property type="project" value="TreeGrafter"/>
</dbReference>
<proteinExistence type="inferred from homology"/>
<dbReference type="GO" id="GO:0005886">
    <property type="term" value="C:plasma membrane"/>
    <property type="evidence" value="ECO:0007669"/>
    <property type="project" value="UniProtKB-SubCell"/>
</dbReference>
<evidence type="ECO:0000256" key="7">
    <source>
        <dbReference type="ARBA" id="ARBA00022723"/>
    </source>
</evidence>
<dbReference type="PANTHER" id="PTHR30529:SF1">
    <property type="entry name" value="CYTOCHROME B561 HOMOLOG 2"/>
    <property type="match status" value="1"/>
</dbReference>
<dbReference type="Gene3D" id="1.20.950.20">
    <property type="entry name" value="Transmembrane di-heme cytochromes, Chain C"/>
    <property type="match status" value="2"/>
</dbReference>
<evidence type="ECO:0000256" key="4">
    <source>
        <dbReference type="ARBA" id="ARBA00022475"/>
    </source>
</evidence>
<dbReference type="InterPro" id="IPR011577">
    <property type="entry name" value="Cyt_b561_bac/Ni-Hgenase"/>
</dbReference>
<evidence type="ECO:0000256" key="8">
    <source>
        <dbReference type="ARBA" id="ARBA00022982"/>
    </source>
</evidence>
<keyword evidence="16" id="KW-1185">Reference proteome</keyword>
<evidence type="ECO:0000256" key="11">
    <source>
        <dbReference type="ARBA" id="ARBA00023136"/>
    </source>
</evidence>
<comment type="subcellular location">
    <subcellularLocation>
        <location evidence="2">Cell membrane</location>
        <topology evidence="2">Multi-pass membrane protein</topology>
    </subcellularLocation>
</comment>
<evidence type="ECO:0000313" key="16">
    <source>
        <dbReference type="Proteomes" id="UP000014115"/>
    </source>
</evidence>
<dbReference type="GO" id="GO:0009055">
    <property type="term" value="F:electron transfer activity"/>
    <property type="evidence" value="ECO:0007669"/>
    <property type="project" value="InterPro"/>
</dbReference>
<evidence type="ECO:0000256" key="1">
    <source>
        <dbReference type="ARBA" id="ARBA00001970"/>
    </source>
</evidence>
<evidence type="ECO:0000256" key="13">
    <source>
        <dbReference type="SAM" id="Phobius"/>
    </source>
</evidence>
<dbReference type="PANTHER" id="PTHR30529">
    <property type="entry name" value="CYTOCHROME B561"/>
    <property type="match status" value="1"/>
</dbReference>
<dbReference type="Proteomes" id="UP000014115">
    <property type="component" value="Unassembled WGS sequence"/>
</dbReference>
<dbReference type="GO" id="GO:0046872">
    <property type="term" value="F:metal ion binding"/>
    <property type="evidence" value="ECO:0007669"/>
    <property type="project" value="UniProtKB-KW"/>
</dbReference>
<sequence length="179" mass="20077">MWRNSNVGYGWLSVAIHWLSALAVIGLFVLGYWMVTLTYYSEWYRLAPWWHKSIGILLLALTVLRLLWLLLSPAPTPLGSRWQALAAKAGHILLYVLLLLILVSGYLISTADGQPISVFDWFHVPALITGLPQQADIAGSIHWYAALSLIILAAGHALIAVKHHFFDKDDTLKRMLGKH</sequence>
<name>K2JBG6_9GAMM</name>
<dbReference type="RefSeq" id="WP_008489691.1">
    <property type="nucleotide sequence ID" value="NZ_AMRG01000017.1"/>
</dbReference>
<dbReference type="InterPro" id="IPR052168">
    <property type="entry name" value="Cytochrome_b561_oxidase"/>
</dbReference>
<feature type="transmembrane region" description="Helical" evidence="13">
    <location>
        <begin position="141"/>
        <end position="161"/>
    </location>
</feature>
<dbReference type="EMBL" id="AMRG01000017">
    <property type="protein sequence ID" value="EKE80596.1"/>
    <property type="molecule type" value="Genomic_DNA"/>
</dbReference>
<evidence type="ECO:0000256" key="5">
    <source>
        <dbReference type="ARBA" id="ARBA00022617"/>
    </source>
</evidence>